<dbReference type="AlphaFoldDB" id="A0A9D2KF03"/>
<evidence type="ECO:0000313" key="2">
    <source>
        <dbReference type="Proteomes" id="UP000824221"/>
    </source>
</evidence>
<reference evidence="1" key="1">
    <citation type="journal article" date="2021" name="PeerJ">
        <title>Extensive microbial diversity within the chicken gut microbiome revealed by metagenomics and culture.</title>
        <authorList>
            <person name="Gilroy R."/>
            <person name="Ravi A."/>
            <person name="Getino M."/>
            <person name="Pursley I."/>
            <person name="Horton D.L."/>
            <person name="Alikhan N.F."/>
            <person name="Baker D."/>
            <person name="Gharbi K."/>
            <person name="Hall N."/>
            <person name="Watson M."/>
            <person name="Adriaenssens E.M."/>
            <person name="Foster-Nyarko E."/>
            <person name="Jarju S."/>
            <person name="Secka A."/>
            <person name="Antonio M."/>
            <person name="Oren A."/>
            <person name="Chaudhuri R.R."/>
            <person name="La Ragione R."/>
            <person name="Hildebrand F."/>
            <person name="Pallen M.J."/>
        </authorList>
    </citation>
    <scope>NUCLEOTIDE SEQUENCE</scope>
    <source>
        <strain evidence="1">CHK156-179</strain>
    </source>
</reference>
<organism evidence="1 2">
    <name type="scientific">Candidatus Gallimonas gallistercoris</name>
    <dbReference type="NCBI Taxonomy" id="2838602"/>
    <lineage>
        <taxon>Bacteria</taxon>
        <taxon>Bacillati</taxon>
        <taxon>Bacillota</taxon>
        <taxon>Clostridia</taxon>
        <taxon>Candidatus Gallimonas</taxon>
    </lineage>
</organism>
<comment type="caution">
    <text evidence="1">The sequence shown here is derived from an EMBL/GenBank/DDBJ whole genome shotgun (WGS) entry which is preliminary data.</text>
</comment>
<name>A0A9D2KF03_9FIRM</name>
<dbReference type="EMBL" id="DXAJ01000105">
    <property type="protein sequence ID" value="HJA03134.1"/>
    <property type="molecule type" value="Genomic_DNA"/>
</dbReference>
<protein>
    <submittedName>
        <fullName evidence="1">Uncharacterized protein</fullName>
    </submittedName>
</protein>
<proteinExistence type="predicted"/>
<sequence length="63" mass="7048">MAEKIGWEDGAVVTEEDIIAALKPLVDEYFFGEAEERGNVLIYTLPDGRKFSLTAEKISSDIR</sequence>
<reference evidence="1" key="2">
    <citation type="submission" date="2021-04" db="EMBL/GenBank/DDBJ databases">
        <authorList>
            <person name="Gilroy R."/>
        </authorList>
    </citation>
    <scope>NUCLEOTIDE SEQUENCE</scope>
    <source>
        <strain evidence="1">CHK156-179</strain>
    </source>
</reference>
<dbReference type="Proteomes" id="UP000824221">
    <property type="component" value="Unassembled WGS sequence"/>
</dbReference>
<accession>A0A9D2KF03</accession>
<gene>
    <name evidence="1" type="ORF">H9797_07160</name>
</gene>
<evidence type="ECO:0000313" key="1">
    <source>
        <dbReference type="EMBL" id="HJA03134.1"/>
    </source>
</evidence>